<dbReference type="InterPro" id="IPR036388">
    <property type="entry name" value="WH-like_DNA-bd_sf"/>
</dbReference>
<name>A0A917AUY9_9MICC</name>
<dbReference type="AlphaFoldDB" id="A0A917AUY9"/>
<reference evidence="2" key="1">
    <citation type="journal article" date="2014" name="Int. J. Syst. Evol. Microbiol.">
        <title>Complete genome sequence of Corynebacterium casei LMG S-19264T (=DSM 44701T), isolated from a smear-ripened cheese.</title>
        <authorList>
            <consortium name="US DOE Joint Genome Institute (JGI-PGF)"/>
            <person name="Walter F."/>
            <person name="Albersmeier A."/>
            <person name="Kalinowski J."/>
            <person name="Ruckert C."/>
        </authorList>
    </citation>
    <scope>NUCLEOTIDE SEQUENCE</scope>
    <source>
        <strain evidence="2">CGMCC 1.15388</strain>
    </source>
</reference>
<dbReference type="Pfam" id="PF12728">
    <property type="entry name" value="HTH_17"/>
    <property type="match status" value="1"/>
</dbReference>
<dbReference type="Proteomes" id="UP000633136">
    <property type="component" value="Unassembled WGS sequence"/>
</dbReference>
<comment type="caution">
    <text evidence="2">The sequence shown here is derived from an EMBL/GenBank/DDBJ whole genome shotgun (WGS) entry which is preliminary data.</text>
</comment>
<organism evidence="2 3">
    <name type="scientific">Nesterenkonia cremea</name>
    <dbReference type="NCBI Taxonomy" id="1882340"/>
    <lineage>
        <taxon>Bacteria</taxon>
        <taxon>Bacillati</taxon>
        <taxon>Actinomycetota</taxon>
        <taxon>Actinomycetes</taxon>
        <taxon>Micrococcales</taxon>
        <taxon>Micrococcaceae</taxon>
        <taxon>Nesterenkonia</taxon>
    </lineage>
</organism>
<reference evidence="2" key="2">
    <citation type="submission" date="2020-09" db="EMBL/GenBank/DDBJ databases">
        <authorList>
            <person name="Sun Q."/>
            <person name="Zhou Y."/>
        </authorList>
    </citation>
    <scope>NUCLEOTIDE SEQUENCE</scope>
    <source>
        <strain evidence="2">CGMCC 1.15388</strain>
    </source>
</reference>
<accession>A0A917AUY9</accession>
<protein>
    <recommendedName>
        <fullName evidence="1">Helix-turn-helix domain-containing protein</fullName>
    </recommendedName>
</protein>
<dbReference type="InterPro" id="IPR009061">
    <property type="entry name" value="DNA-bd_dom_put_sf"/>
</dbReference>
<keyword evidence="3" id="KW-1185">Reference proteome</keyword>
<dbReference type="SUPFAM" id="SSF46955">
    <property type="entry name" value="Putative DNA-binding domain"/>
    <property type="match status" value="1"/>
</dbReference>
<gene>
    <name evidence="2" type="ORF">GCM10011401_26730</name>
</gene>
<sequence length="71" mass="8193">MKQKKLTKEDLPRLMTRREVAEHLGVAEGTLRNWNSAGRGPAPVKYGTSTVRYLPEDVEEWVRSQREPMLV</sequence>
<evidence type="ECO:0000259" key="1">
    <source>
        <dbReference type="Pfam" id="PF12728"/>
    </source>
</evidence>
<feature type="domain" description="Helix-turn-helix" evidence="1">
    <location>
        <begin position="14"/>
        <end position="66"/>
    </location>
</feature>
<evidence type="ECO:0000313" key="3">
    <source>
        <dbReference type="Proteomes" id="UP000633136"/>
    </source>
</evidence>
<proteinExistence type="predicted"/>
<dbReference type="InterPro" id="IPR041657">
    <property type="entry name" value="HTH_17"/>
</dbReference>
<dbReference type="EMBL" id="BMIS01000018">
    <property type="protein sequence ID" value="GGE78142.1"/>
    <property type="molecule type" value="Genomic_DNA"/>
</dbReference>
<dbReference type="Gene3D" id="1.10.10.10">
    <property type="entry name" value="Winged helix-like DNA-binding domain superfamily/Winged helix DNA-binding domain"/>
    <property type="match status" value="1"/>
</dbReference>
<dbReference type="RefSeq" id="WP_070160926.1">
    <property type="nucleotide sequence ID" value="NZ_BMIS01000018.1"/>
</dbReference>
<evidence type="ECO:0000313" key="2">
    <source>
        <dbReference type="EMBL" id="GGE78142.1"/>
    </source>
</evidence>